<feature type="transmembrane region" description="Helical" evidence="10">
    <location>
        <begin position="559"/>
        <end position="579"/>
    </location>
</feature>
<keyword evidence="4 10" id="KW-0328">Glycosyltransferase</keyword>
<evidence type="ECO:0000259" key="11">
    <source>
        <dbReference type="Pfam" id="PF08407"/>
    </source>
</evidence>
<accession>A0A8H4AV53</accession>
<organism evidence="12 13">
    <name type="scientific">Gigaspora margarita</name>
    <dbReference type="NCBI Taxonomy" id="4874"/>
    <lineage>
        <taxon>Eukaryota</taxon>
        <taxon>Fungi</taxon>
        <taxon>Fungi incertae sedis</taxon>
        <taxon>Mucoromycota</taxon>
        <taxon>Glomeromycotina</taxon>
        <taxon>Glomeromycetes</taxon>
        <taxon>Diversisporales</taxon>
        <taxon>Gigasporaceae</taxon>
        <taxon>Gigaspora</taxon>
    </lineage>
</organism>
<keyword evidence="6 10" id="KW-0812">Transmembrane</keyword>
<dbReference type="InterPro" id="IPR013616">
    <property type="entry name" value="Chitin_synth_N"/>
</dbReference>
<gene>
    <name evidence="12" type="ORF">F8M41_009199</name>
</gene>
<evidence type="ECO:0000313" key="12">
    <source>
        <dbReference type="EMBL" id="KAF0536232.1"/>
    </source>
</evidence>
<feature type="transmembrane region" description="Helical" evidence="10">
    <location>
        <begin position="646"/>
        <end position="668"/>
    </location>
</feature>
<dbReference type="GO" id="GO:0006031">
    <property type="term" value="P:chitin biosynthetic process"/>
    <property type="evidence" value="ECO:0007669"/>
    <property type="project" value="UniProtKB-UniRule"/>
</dbReference>
<comment type="catalytic activity">
    <reaction evidence="10">
        <text>[(1-&gt;4)-N-acetyl-beta-D-glucosaminyl](n) + UDP-N-acetyl-alpha-D-glucosamine = [(1-&gt;4)-N-acetyl-beta-D-glucosaminyl](n+1) + UDP + H(+)</text>
        <dbReference type="Rhea" id="RHEA:16637"/>
        <dbReference type="Rhea" id="RHEA-COMP:9593"/>
        <dbReference type="Rhea" id="RHEA-COMP:9595"/>
        <dbReference type="ChEBI" id="CHEBI:15378"/>
        <dbReference type="ChEBI" id="CHEBI:17029"/>
        <dbReference type="ChEBI" id="CHEBI:57705"/>
        <dbReference type="ChEBI" id="CHEBI:58223"/>
        <dbReference type="EC" id="2.4.1.16"/>
    </reaction>
</comment>
<keyword evidence="13" id="KW-1185">Reference proteome</keyword>
<dbReference type="AlphaFoldDB" id="A0A8H4AV53"/>
<keyword evidence="7 10" id="KW-1133">Transmembrane helix</keyword>
<protein>
    <recommendedName>
        <fullName evidence="2 10">Chitin synthase</fullName>
        <ecNumber evidence="2 10">2.4.1.16</ecNumber>
    </recommendedName>
</protein>
<dbReference type="PANTHER" id="PTHR22914">
    <property type="entry name" value="CHITIN SYNTHASE"/>
    <property type="match status" value="1"/>
</dbReference>
<feature type="transmembrane region" description="Helical" evidence="10">
    <location>
        <begin position="451"/>
        <end position="472"/>
    </location>
</feature>
<evidence type="ECO:0000256" key="6">
    <source>
        <dbReference type="ARBA" id="ARBA00022692"/>
    </source>
</evidence>
<dbReference type="Pfam" id="PF08407">
    <property type="entry name" value="Chitin_synth_1N"/>
    <property type="match status" value="1"/>
</dbReference>
<dbReference type="GO" id="GO:0030428">
    <property type="term" value="C:cell septum"/>
    <property type="evidence" value="ECO:0007669"/>
    <property type="project" value="TreeGrafter"/>
</dbReference>
<evidence type="ECO:0000256" key="10">
    <source>
        <dbReference type="RuleBase" id="RU366040"/>
    </source>
</evidence>
<dbReference type="PANTHER" id="PTHR22914:SF9">
    <property type="entry name" value="CHITIN SYNTHASE 1"/>
    <property type="match status" value="1"/>
</dbReference>
<evidence type="ECO:0000256" key="5">
    <source>
        <dbReference type="ARBA" id="ARBA00022679"/>
    </source>
</evidence>
<dbReference type="EC" id="2.4.1.16" evidence="2 10"/>
<reference evidence="12 13" key="1">
    <citation type="journal article" date="2019" name="Environ. Microbiol.">
        <title>At the nexus of three kingdoms: the genome of the mycorrhizal fungus Gigaspora margarita provides insights into plant, endobacterial and fungal interactions.</title>
        <authorList>
            <person name="Venice F."/>
            <person name="Ghignone S."/>
            <person name="Salvioli di Fossalunga A."/>
            <person name="Amselem J."/>
            <person name="Novero M."/>
            <person name="Xianan X."/>
            <person name="Sedzielewska Toro K."/>
            <person name="Morin E."/>
            <person name="Lipzen A."/>
            <person name="Grigoriev I.V."/>
            <person name="Henrissat B."/>
            <person name="Martin F.M."/>
            <person name="Bonfante P."/>
        </authorList>
    </citation>
    <scope>NUCLEOTIDE SEQUENCE [LARGE SCALE GENOMIC DNA]</scope>
    <source>
        <strain evidence="12 13">BEG34</strain>
    </source>
</reference>
<feature type="domain" description="Chitin synthase N-terminal" evidence="11">
    <location>
        <begin position="50"/>
        <end position="115"/>
    </location>
</feature>
<evidence type="ECO:0000256" key="3">
    <source>
        <dbReference type="ARBA" id="ARBA00022475"/>
    </source>
</evidence>
<keyword evidence="8 10" id="KW-0472">Membrane</keyword>
<sequence length="712" mass="81274">MESLNVYIPEGNSPMQDNYSQSTQEQIHNDYYDSSMSLNINVEPEQPKHHVKLKDVKHLVLELPIPADLLGNILRKDLKEFTHVKYTACTSEPDNFAKKGFTLRQAETSPPRPIELLIMLTMCNEDKDLLSSTFHGVVKNIAHLCARKRSKVWGEDGWKKVVVCIVADGRENIEKSSLAYLAALGVYQDGVTVEKVKDDAVNAHIFEYTTQISIDHSMKIKTGENSEVVPIQVLFCLKEKEAKKINSYQWFFNAFGAVLQPNICVLIDVGTEPGPKSIYKLWKAFNVDPSVAGACGEIVVKKGKGRIKLLHPIVAAQNFEYKMINILDKPFESVFGYITTLPEAFSAYRYIALQNITNDNGEVEGPLTSYFKSEINNVKKRRSIFAANMYHARGHILSLELVTKRGSSWLLHYVKSSKAEINVPEEVCGVFSNLQTIAIPAPWSHYVIKNIFMVLQYAFPGLIIVQLILALIYRSQCSQPIRILTMLFGLIMVYMLLSVFWLSINEIMNLYRINSNNSIISFLDDHIFTDITLSLVSTYGLYLIASFIMFDPWHMFTCILQYTFLIPFYVIILNIYSFCNLHQASWIRREIGDEEEKLEKTVSMGTPHDVNSIYRDAIRALRQPSFRERSITQDKYENLQRDSRSIMIMLFWLFSNVALVAVIIIFGNELIKNIYIAVILWSIAGFAALKILGTLTYLIFKLFTDPNILNCK</sequence>
<dbReference type="OrthoDB" id="26569at2759"/>
<dbReference type="InterPro" id="IPR004835">
    <property type="entry name" value="Chitin_synth"/>
</dbReference>
<evidence type="ECO:0000256" key="7">
    <source>
        <dbReference type="ARBA" id="ARBA00022989"/>
    </source>
</evidence>
<evidence type="ECO:0000256" key="4">
    <source>
        <dbReference type="ARBA" id="ARBA00022676"/>
    </source>
</evidence>
<evidence type="ECO:0000256" key="9">
    <source>
        <dbReference type="ARBA" id="ARBA00023316"/>
    </source>
</evidence>
<comment type="subcellular location">
    <subcellularLocation>
        <location evidence="1 10">Cell membrane</location>
        <topology evidence="1 10">Multi-pass membrane protein</topology>
    </subcellularLocation>
</comment>
<dbReference type="EMBL" id="WTPW01000200">
    <property type="protein sequence ID" value="KAF0536232.1"/>
    <property type="molecule type" value="Genomic_DNA"/>
</dbReference>
<evidence type="ECO:0000256" key="8">
    <source>
        <dbReference type="ARBA" id="ARBA00023136"/>
    </source>
</evidence>
<dbReference type="GO" id="GO:0071555">
    <property type="term" value="P:cell wall organization"/>
    <property type="evidence" value="ECO:0007669"/>
    <property type="project" value="UniProtKB-KW"/>
</dbReference>
<comment type="function">
    <text evidence="10">Polymerizes chitin, a structural polymer of the cell wall and septum, by transferring the sugar moiety of UDP-GlcNAc to the non-reducing end of the growing chitin polymer.</text>
</comment>
<comment type="caution">
    <text evidence="12">The sequence shown here is derived from an EMBL/GenBank/DDBJ whole genome shotgun (WGS) entry which is preliminary data.</text>
</comment>
<evidence type="ECO:0000256" key="2">
    <source>
        <dbReference type="ARBA" id="ARBA00012543"/>
    </source>
</evidence>
<dbReference type="GO" id="GO:0004100">
    <property type="term" value="F:chitin synthase activity"/>
    <property type="evidence" value="ECO:0007669"/>
    <property type="project" value="UniProtKB-UniRule"/>
</dbReference>
<feature type="transmembrane region" description="Helical" evidence="10">
    <location>
        <begin position="484"/>
        <end position="504"/>
    </location>
</feature>
<proteinExistence type="inferred from homology"/>
<name>A0A8H4AV53_GIGMA</name>
<evidence type="ECO:0000256" key="1">
    <source>
        <dbReference type="ARBA" id="ARBA00004651"/>
    </source>
</evidence>
<keyword evidence="9 10" id="KW-0961">Cell wall biogenesis/degradation</keyword>
<dbReference type="GO" id="GO:0005886">
    <property type="term" value="C:plasma membrane"/>
    <property type="evidence" value="ECO:0007669"/>
    <property type="project" value="UniProtKB-SubCell"/>
</dbReference>
<keyword evidence="3 10" id="KW-1003">Cell membrane</keyword>
<evidence type="ECO:0000313" key="13">
    <source>
        <dbReference type="Proteomes" id="UP000439903"/>
    </source>
</evidence>
<dbReference type="Pfam" id="PF01644">
    <property type="entry name" value="Chitin_synth_1"/>
    <property type="match status" value="1"/>
</dbReference>
<comment type="similarity">
    <text evidence="10">Belongs to the chitin synthase family.</text>
</comment>
<dbReference type="Proteomes" id="UP000439903">
    <property type="component" value="Unassembled WGS sequence"/>
</dbReference>
<keyword evidence="5 10" id="KW-0808">Transferase</keyword>
<feature type="transmembrane region" description="Helical" evidence="10">
    <location>
        <begin position="674"/>
        <end position="700"/>
    </location>
</feature>